<dbReference type="SUPFAM" id="SSF48452">
    <property type="entry name" value="TPR-like"/>
    <property type="match status" value="3"/>
</dbReference>
<evidence type="ECO:0000259" key="1">
    <source>
        <dbReference type="Pfam" id="PF12770"/>
    </source>
</evidence>
<dbReference type="SMART" id="SM00028">
    <property type="entry name" value="TPR"/>
    <property type="match status" value="3"/>
</dbReference>
<evidence type="ECO:0000313" key="3">
    <source>
        <dbReference type="Proteomes" id="UP000515728"/>
    </source>
</evidence>
<reference evidence="2 3" key="1">
    <citation type="submission" date="2020-08" db="EMBL/GenBank/DDBJ databases">
        <authorList>
            <person name="Mo P."/>
        </authorList>
    </citation>
    <scope>NUCLEOTIDE SEQUENCE [LARGE SCALE GENOMIC DNA]</scope>
    <source>
        <strain evidence="2 3">CGMCC 4.1532</strain>
    </source>
</reference>
<proteinExistence type="predicted"/>
<dbReference type="AlphaFoldDB" id="A0A7G7MLG4"/>
<dbReference type="Proteomes" id="UP000515728">
    <property type="component" value="Chromosome"/>
</dbReference>
<dbReference type="InterPro" id="IPR024983">
    <property type="entry name" value="CHAT_dom"/>
</dbReference>
<name>A0A7G7MLG4_9PSEU</name>
<accession>A0A7G7MLG4</accession>
<keyword evidence="3" id="KW-1185">Reference proteome</keyword>
<dbReference type="EMBL" id="CP060131">
    <property type="protein sequence ID" value="QNG53625.1"/>
    <property type="molecule type" value="Genomic_DNA"/>
</dbReference>
<dbReference type="RefSeq" id="WP_185720452.1">
    <property type="nucleotide sequence ID" value="NZ_BAAAWI010000001.1"/>
</dbReference>
<dbReference type="KEGG" id="ppel:H6H00_06640"/>
<organism evidence="2 3">
    <name type="scientific">Pseudonocardia petroleophila</name>
    <dbReference type="NCBI Taxonomy" id="37331"/>
    <lineage>
        <taxon>Bacteria</taxon>
        <taxon>Bacillati</taxon>
        <taxon>Actinomycetota</taxon>
        <taxon>Actinomycetes</taxon>
        <taxon>Pseudonocardiales</taxon>
        <taxon>Pseudonocardiaceae</taxon>
        <taxon>Pseudonocardia</taxon>
    </lineage>
</organism>
<gene>
    <name evidence="2" type="ORF">H6H00_06640</name>
</gene>
<dbReference type="Gene3D" id="1.25.40.10">
    <property type="entry name" value="Tetratricopeptide repeat domain"/>
    <property type="match status" value="2"/>
</dbReference>
<dbReference type="Pfam" id="PF12770">
    <property type="entry name" value="CHAT"/>
    <property type="match status" value="1"/>
</dbReference>
<protein>
    <submittedName>
        <fullName evidence="2">CHAT domain-containing protein</fullName>
    </submittedName>
</protein>
<feature type="domain" description="CHAT" evidence="1">
    <location>
        <begin position="635"/>
        <end position="873"/>
    </location>
</feature>
<dbReference type="InterPro" id="IPR011990">
    <property type="entry name" value="TPR-like_helical_dom_sf"/>
</dbReference>
<sequence length="875" mass="91030">MTGAVDQSASDGLLIRAVAAYDGAVGDPAAFRDDARRVLTEARRAGDVESQVVALRAVAWAERAQLENVRALRLLQEAARLARRARLPHRLGEVLTTRAAVHLELGRTDAARRDLDRAAQLVSAAATPDLSLKQAVLLCNIGRIDAGAQILRAVVAAPEAPVDVRMRAATNLSLAESLLGHAAAALRFGDLAVELAPRVGPALLAFAVLNRGIVLAQSGRVAEALGQFERAAALMTAAGLPTGEVLVEHAETLAALRVLPEASDLCRRAAEELERHHVPLMAAEARLRQAEIALLAGDVATAAAAAERAIEQFRGQRRFGWSALATVVAVESARQAGRVQEGDLDRVRRAADVLARLGMVSSAVEADVVVGRVAAATDRWAVARRRWTAACARSRDGAVLVRLRGRLAGALAARSDGDGAAVLAHCRAGLADLAAHRAVLPSMELRALASGHGVELGALGLEVLLRSGRPARVFDWTERTRAAALLAVAPPGAEDVGGELAALAALRTEITEARRDTGAEPADLLARQAEGEARIRRATWRRATPHGRAGSPRSARDVRSLLDGRALVSYVRHGAELVAVVVDRSRSRLVPLGPLAPLRFEADALLFALRRLTRAGSAAALDSARASAEHALDRLRELAVAPLGIDADTPLVVVPTGDTHRVAWSALHRGPVEVASSASLWAATRAGPARSGPVVVVAGPDLAGAAAEAGAVAAHHRAARVLLPEEATTGAVLDAMSGAGLVHLACHGVLRADNPMFSALTMADGPLTVHELDLRGVAPGRIVLASCDSAADTTYAGDEVLGFVGALLARGTTGVVASVVAVGDAESASLMEPLHAGLAAGLTMADALHRARAGLDARDHRQFVNWCGFTAYGAG</sequence>
<dbReference type="InterPro" id="IPR019734">
    <property type="entry name" value="TPR_rpt"/>
</dbReference>
<evidence type="ECO:0000313" key="2">
    <source>
        <dbReference type="EMBL" id="QNG53625.1"/>
    </source>
</evidence>